<evidence type="ECO:0000313" key="2">
    <source>
        <dbReference type="EMBL" id="MBB4765679.1"/>
    </source>
</evidence>
<name>A0A7W7MTK9_9ACTN</name>
<dbReference type="Proteomes" id="UP000578112">
    <property type="component" value="Unassembled WGS sequence"/>
</dbReference>
<dbReference type="EMBL" id="JACHNH010000001">
    <property type="protein sequence ID" value="MBB4765679.1"/>
    <property type="molecule type" value="Genomic_DNA"/>
</dbReference>
<sequence>MVEVLNDDQLLDRYSSAEFRTALRRLLDVRHLAEHCIITSKYKITQPMYDPVALTAEGQRIVEKMVKRGIPYPRARFICLLEPLQADLLVDPLATDINRLVEVLSKQVASSSSVKQSDEQVIRYPFTYGRLLYDKCHDLGFNAKNQISHRETLELLEGTPQGVFQVGNFVTGPYGIIESSHKRFCPPVKWVMYHCADVTCTMLHRHLLETAYDADINEDHSKAAKLLDHEYPDISDWPGYFRRSGMYSGDMYNDFAGDGLADLLGDALSEPELRLFFSKLLNSGPALRETLRKLGGPSGKAGDIASRLDSAQMLQLSLCTSDQEMFAALDALVLAGEIVIPDGEIRVPVVNGLKYTGAFDLQAELSRHGVRIQSEDASLSTLRLRRLVRQMYRFDSEDDRLELAWHLELRHEGTDTLDAVVEQYLRSSTPRHAVSKLLLARRSNFIVAAERLTLADKLMKSDDDRINGVLWKLGFSVEDFRDPHQRFWALHDNLIALTRQTTLRGRVGPDEDDVRSAAVNYFVALEDILKDALMFTTWALTTDHYSSDRRFTYRDEIDAPRALDTLRARAEIEVDADGKPRLTIEDRISLYPMMRGFGLLAKILRAYQGAASQHVRANNRIPEWFKSQELQRFPFGHTVPFLDLLPDSQTDILRTLDHISTRLIGAEVSDARNDWLHSRRDRVETERLRSSLDAVRDAVEAIQDKGFSRQIFRRVRTQRDEAARATVVLSDNRGQELLLLWPSGLGWLGLPGVDLPQHVMTSAQFAEPSEVLRFTTQEESAFAKMWADYPRRPRKSTGPTSSRIYDSAIPSELGD</sequence>
<dbReference type="AlphaFoldDB" id="A0A7W7MTK9"/>
<feature type="region of interest" description="Disordered" evidence="1">
    <location>
        <begin position="789"/>
        <end position="815"/>
    </location>
</feature>
<protein>
    <submittedName>
        <fullName evidence="2">Uncharacterized protein</fullName>
    </submittedName>
</protein>
<accession>A0A7W7MTK9</accession>
<organism evidence="2 3">
    <name type="scientific">Actinoplanes digitatis</name>
    <dbReference type="NCBI Taxonomy" id="1868"/>
    <lineage>
        <taxon>Bacteria</taxon>
        <taxon>Bacillati</taxon>
        <taxon>Actinomycetota</taxon>
        <taxon>Actinomycetes</taxon>
        <taxon>Micromonosporales</taxon>
        <taxon>Micromonosporaceae</taxon>
        <taxon>Actinoplanes</taxon>
    </lineage>
</organism>
<reference evidence="2 3" key="1">
    <citation type="submission" date="2020-08" db="EMBL/GenBank/DDBJ databases">
        <title>Sequencing the genomes of 1000 actinobacteria strains.</title>
        <authorList>
            <person name="Klenk H.-P."/>
        </authorList>
    </citation>
    <scope>NUCLEOTIDE SEQUENCE [LARGE SCALE GENOMIC DNA]</scope>
    <source>
        <strain evidence="2 3">DSM 43149</strain>
    </source>
</reference>
<dbReference type="RefSeq" id="WP_184996702.1">
    <property type="nucleotide sequence ID" value="NZ_BOMK01000080.1"/>
</dbReference>
<evidence type="ECO:0000256" key="1">
    <source>
        <dbReference type="SAM" id="MobiDB-lite"/>
    </source>
</evidence>
<keyword evidence="3" id="KW-1185">Reference proteome</keyword>
<evidence type="ECO:0000313" key="3">
    <source>
        <dbReference type="Proteomes" id="UP000578112"/>
    </source>
</evidence>
<proteinExistence type="predicted"/>
<gene>
    <name evidence="2" type="ORF">BJ971_006235</name>
</gene>
<comment type="caution">
    <text evidence="2">The sequence shown here is derived from an EMBL/GenBank/DDBJ whole genome shotgun (WGS) entry which is preliminary data.</text>
</comment>